<gene>
    <name evidence="1" type="ORF">TL5118_00201</name>
    <name evidence="2" type="ORF">TL5120_01990</name>
</gene>
<dbReference type="OrthoDB" id="8068570at2"/>
<dbReference type="Proteomes" id="UP000051086">
    <property type="component" value="Unassembled WGS sequence"/>
</dbReference>
<sequence length="235" mass="26593">MTIHDVFDGARYLTQTINTLTSHQLDLSVGDDFEDYARIVEKHRAEQPLGPPFDPVKTFLPKSRGIWVVGRNAKGTVVHTQAMRLLDLCDQTLARYLSARFAEFPPGGMEIDMAGSWFRPGPGAAQISGRAVYHGEMWLADDSAYRGRGLIDVLARFAFLTAMLHWQPDHVFGFILRPVARRGLAEREGYMHTDPYCLSWKVAGRNQPLDCNMVWMALNDLRHVMHVPLDERVTA</sequence>
<evidence type="ECO:0000313" key="2">
    <source>
        <dbReference type="EMBL" id="CUH72194.1"/>
    </source>
</evidence>
<evidence type="ECO:0000313" key="3">
    <source>
        <dbReference type="Proteomes" id="UP000051086"/>
    </source>
</evidence>
<name>A0A0P1FUB4_9RHOB</name>
<proteinExistence type="predicted"/>
<evidence type="ECO:0000313" key="1">
    <source>
        <dbReference type="EMBL" id="CUH62856.1"/>
    </source>
</evidence>
<keyword evidence="3" id="KW-1185">Reference proteome</keyword>
<accession>A0A0P1FUB4</accession>
<organism evidence="2 4">
    <name type="scientific">Thalassovita autumnalis</name>
    <dbReference type="NCBI Taxonomy" id="2072972"/>
    <lineage>
        <taxon>Bacteria</taxon>
        <taxon>Pseudomonadati</taxon>
        <taxon>Pseudomonadota</taxon>
        <taxon>Alphaproteobacteria</taxon>
        <taxon>Rhodobacterales</taxon>
        <taxon>Roseobacteraceae</taxon>
        <taxon>Thalassovita</taxon>
    </lineage>
</organism>
<dbReference type="EMBL" id="CYSC01000027">
    <property type="protein sequence ID" value="CUH72194.1"/>
    <property type="molecule type" value="Genomic_DNA"/>
</dbReference>
<dbReference type="Proteomes" id="UP000051887">
    <property type="component" value="Unassembled WGS sequence"/>
</dbReference>
<dbReference type="AlphaFoldDB" id="A0A0P1FUB4"/>
<reference evidence="2 4" key="1">
    <citation type="submission" date="2015-09" db="EMBL/GenBank/DDBJ databases">
        <authorList>
            <consortium name="Swine Surveillance"/>
        </authorList>
    </citation>
    <scope>NUCLEOTIDE SEQUENCE [LARGE SCALE GENOMIC DNA]</scope>
    <source>
        <strain evidence="2 4">5120</strain>
    </source>
</reference>
<dbReference type="RefSeq" id="WP_058243418.1">
    <property type="nucleotide sequence ID" value="NZ_CYSB01000005.1"/>
</dbReference>
<evidence type="ECO:0000313" key="4">
    <source>
        <dbReference type="Proteomes" id="UP000051887"/>
    </source>
</evidence>
<protein>
    <recommendedName>
        <fullName evidence="5">N-acetyltransferase domain-containing protein</fullName>
    </recommendedName>
</protein>
<evidence type="ECO:0008006" key="5">
    <source>
        <dbReference type="Google" id="ProtNLM"/>
    </source>
</evidence>
<reference evidence="1 3" key="2">
    <citation type="submission" date="2015-09" db="EMBL/GenBank/DDBJ databases">
        <authorList>
            <person name="Rodrigo-Torres L."/>
            <person name="Arahal D.R."/>
        </authorList>
    </citation>
    <scope>NUCLEOTIDE SEQUENCE [LARGE SCALE GENOMIC DNA]</scope>
    <source>
        <strain evidence="1 3">CECT 5118</strain>
    </source>
</reference>
<dbReference type="EMBL" id="CYSB01000005">
    <property type="protein sequence ID" value="CUH62856.1"/>
    <property type="molecule type" value="Genomic_DNA"/>
</dbReference>